<gene>
    <name evidence="9" type="ORF">T551_02674</name>
</gene>
<comment type="similarity">
    <text evidence="3">Belongs to the epsin family.</text>
</comment>
<protein>
    <recommendedName>
        <fullName evidence="8">ENTH domain-containing protein</fullName>
    </recommendedName>
</protein>
<feature type="region of interest" description="Disordered" evidence="7">
    <location>
        <begin position="140"/>
        <end position="183"/>
    </location>
</feature>
<dbReference type="GO" id="GO:0005768">
    <property type="term" value="C:endosome"/>
    <property type="evidence" value="ECO:0007669"/>
    <property type="project" value="TreeGrafter"/>
</dbReference>
<organism evidence="9 10">
    <name type="scientific">Pneumocystis jirovecii (strain RU7)</name>
    <name type="common">Human pneumocystis pneumonia agent</name>
    <dbReference type="NCBI Taxonomy" id="1408657"/>
    <lineage>
        <taxon>Eukaryota</taxon>
        <taxon>Fungi</taxon>
        <taxon>Dikarya</taxon>
        <taxon>Ascomycota</taxon>
        <taxon>Taphrinomycotina</taxon>
        <taxon>Pneumocystomycetes</taxon>
        <taxon>Pneumocystaceae</taxon>
        <taxon>Pneumocystis</taxon>
    </lineage>
</organism>
<feature type="domain" description="ENTH" evidence="8">
    <location>
        <begin position="12"/>
        <end position="144"/>
    </location>
</feature>
<dbReference type="GO" id="GO:0005546">
    <property type="term" value="F:phosphatidylinositol-4,5-bisphosphate binding"/>
    <property type="evidence" value="ECO:0007669"/>
    <property type="project" value="EnsemblFungi"/>
</dbReference>
<dbReference type="PROSITE" id="PS50942">
    <property type="entry name" value="ENTH"/>
    <property type="match status" value="1"/>
</dbReference>
<dbReference type="AlphaFoldDB" id="A0A0W4ZIQ5"/>
<dbReference type="PANTHER" id="PTHR12276:SF110">
    <property type="entry name" value="EPSIN-1-RELATED"/>
    <property type="match status" value="1"/>
</dbReference>
<dbReference type="GeneID" id="28941192"/>
<dbReference type="Proteomes" id="UP000053447">
    <property type="component" value="Unassembled WGS sequence"/>
</dbReference>
<reference evidence="10" key="1">
    <citation type="journal article" date="2016" name="Nat. Commun.">
        <title>Genome analysis of three Pneumocystis species reveals adaptation mechanisms to life exclusively in mammalian hosts.</title>
        <authorList>
            <person name="Ma L."/>
            <person name="Chen Z."/>
            <person name="Huang D.W."/>
            <person name="Kutty G."/>
            <person name="Ishihara M."/>
            <person name="Wang H."/>
            <person name="Abouelleil A."/>
            <person name="Bishop L."/>
            <person name="Davey E."/>
            <person name="Deng R."/>
            <person name="Deng X."/>
            <person name="Fan L."/>
            <person name="Fantoni G."/>
            <person name="Fitzgerald M."/>
            <person name="Gogineni E."/>
            <person name="Goldberg J.M."/>
            <person name="Handley G."/>
            <person name="Hu X."/>
            <person name="Huber C."/>
            <person name="Jiao X."/>
            <person name="Jones K."/>
            <person name="Levin J.Z."/>
            <person name="Liu Y."/>
            <person name="Macdonald P."/>
            <person name="Melnikov A."/>
            <person name="Raley C."/>
            <person name="Sassi M."/>
            <person name="Sherman B.T."/>
            <person name="Song X."/>
            <person name="Sykes S."/>
            <person name="Tran B."/>
            <person name="Walsh L."/>
            <person name="Xia Y."/>
            <person name="Yang J."/>
            <person name="Young S."/>
            <person name="Zeng Q."/>
            <person name="Zheng X."/>
            <person name="Stephens R."/>
            <person name="Nusbaum C."/>
            <person name="Birren B.W."/>
            <person name="Azadi P."/>
            <person name="Lempicki R.A."/>
            <person name="Cuomo C.A."/>
            <person name="Kovacs J.A."/>
        </authorList>
    </citation>
    <scope>NUCLEOTIDE SEQUENCE [LARGE SCALE GENOMIC DNA]</scope>
    <source>
        <strain evidence="10">RU7</strain>
    </source>
</reference>
<dbReference type="GO" id="GO:0030479">
    <property type="term" value="C:actin cortical patch"/>
    <property type="evidence" value="ECO:0007669"/>
    <property type="project" value="EnsemblFungi"/>
</dbReference>
<dbReference type="InterPro" id="IPR008942">
    <property type="entry name" value="ENTH_VHS"/>
</dbReference>
<dbReference type="VEuPathDB" id="FungiDB:T551_02674"/>
<keyword evidence="10" id="KW-1185">Reference proteome</keyword>
<feature type="region of interest" description="Disordered" evidence="7">
    <location>
        <begin position="570"/>
        <end position="592"/>
    </location>
</feature>
<dbReference type="GO" id="GO:0180020">
    <property type="term" value="F:membrane bending activity"/>
    <property type="evidence" value="ECO:0007669"/>
    <property type="project" value="UniProtKB-ARBA"/>
</dbReference>
<evidence type="ECO:0000256" key="2">
    <source>
        <dbReference type="ARBA" id="ARBA00004496"/>
    </source>
</evidence>
<comment type="subcellular location">
    <subcellularLocation>
        <location evidence="2">Cytoplasm</location>
    </subcellularLocation>
    <subcellularLocation>
        <location evidence="1">Membrane</location>
        <topology evidence="1">Peripheral membrane protein</topology>
    </subcellularLocation>
</comment>
<evidence type="ECO:0000313" key="9">
    <source>
        <dbReference type="EMBL" id="KTW28255.1"/>
    </source>
</evidence>
<dbReference type="SUPFAM" id="SSF48464">
    <property type="entry name" value="ENTH/VHS domain"/>
    <property type="match status" value="1"/>
</dbReference>
<dbReference type="EMBL" id="LFWA01000012">
    <property type="protein sequence ID" value="KTW28255.1"/>
    <property type="molecule type" value="Genomic_DNA"/>
</dbReference>
<accession>A0A0W4ZIQ5</accession>
<feature type="compositionally biased region" description="Polar residues" evidence="7">
    <location>
        <begin position="570"/>
        <end position="586"/>
    </location>
</feature>
<dbReference type="Gene3D" id="1.25.40.90">
    <property type="match status" value="1"/>
</dbReference>
<evidence type="ECO:0000256" key="4">
    <source>
        <dbReference type="ARBA" id="ARBA00022490"/>
    </source>
</evidence>
<dbReference type="SMART" id="SM00726">
    <property type="entry name" value="UIM"/>
    <property type="match status" value="2"/>
</dbReference>
<keyword evidence="4" id="KW-0963">Cytoplasm</keyword>
<dbReference type="CDD" id="cd16991">
    <property type="entry name" value="ENTH_Ent1_Ent2"/>
    <property type="match status" value="1"/>
</dbReference>
<dbReference type="InterPro" id="IPR013809">
    <property type="entry name" value="ENTH"/>
</dbReference>
<keyword evidence="6" id="KW-0446">Lipid-binding</keyword>
<dbReference type="GO" id="GO:0007015">
    <property type="term" value="P:actin filament organization"/>
    <property type="evidence" value="ECO:0007669"/>
    <property type="project" value="TreeGrafter"/>
</dbReference>
<evidence type="ECO:0000256" key="3">
    <source>
        <dbReference type="ARBA" id="ARBA00010130"/>
    </source>
</evidence>
<evidence type="ECO:0000256" key="5">
    <source>
        <dbReference type="ARBA" id="ARBA00022553"/>
    </source>
</evidence>
<comment type="caution">
    <text evidence="9">The sequence shown here is derived from an EMBL/GenBank/DDBJ whole genome shotgun (WGS) entry which is preliminary data.</text>
</comment>
<dbReference type="eggNOG" id="KOG2056">
    <property type="taxonomic scope" value="Eukaryota"/>
</dbReference>
<evidence type="ECO:0000259" key="8">
    <source>
        <dbReference type="PROSITE" id="PS50942"/>
    </source>
</evidence>
<keyword evidence="5" id="KW-0597">Phosphoprotein</keyword>
<dbReference type="GO" id="GO:0030125">
    <property type="term" value="C:clathrin vesicle coat"/>
    <property type="evidence" value="ECO:0007669"/>
    <property type="project" value="TreeGrafter"/>
</dbReference>
<dbReference type="Pfam" id="PF01417">
    <property type="entry name" value="ENTH"/>
    <property type="match status" value="1"/>
</dbReference>
<dbReference type="SMART" id="SM00273">
    <property type="entry name" value="ENTH"/>
    <property type="match status" value="1"/>
</dbReference>
<dbReference type="STRING" id="1408657.A0A0W4ZIQ5"/>
<dbReference type="GO" id="GO:0005886">
    <property type="term" value="C:plasma membrane"/>
    <property type="evidence" value="ECO:0007669"/>
    <property type="project" value="TreeGrafter"/>
</dbReference>
<proteinExistence type="inferred from homology"/>
<dbReference type="PANTHER" id="PTHR12276">
    <property type="entry name" value="EPSIN/ENT-RELATED"/>
    <property type="match status" value="1"/>
</dbReference>
<name>A0A0W4ZIQ5_PNEJ7</name>
<dbReference type="OrthoDB" id="4033880at2759"/>
<evidence type="ECO:0000313" key="10">
    <source>
        <dbReference type="Proteomes" id="UP000053447"/>
    </source>
</evidence>
<dbReference type="InterPro" id="IPR003903">
    <property type="entry name" value="UIM_dom"/>
</dbReference>
<dbReference type="GO" id="GO:0006897">
    <property type="term" value="P:endocytosis"/>
    <property type="evidence" value="ECO:0007669"/>
    <property type="project" value="EnsemblFungi"/>
</dbReference>
<dbReference type="GO" id="GO:0030276">
    <property type="term" value="F:clathrin binding"/>
    <property type="evidence" value="ECO:0007669"/>
    <property type="project" value="TreeGrafter"/>
</dbReference>
<dbReference type="PROSITE" id="PS50330">
    <property type="entry name" value="UIM"/>
    <property type="match status" value="2"/>
</dbReference>
<sequence>MYTTGKAAIRTVKNLKYSDVQNKVRSATSNDPWGPSGADMNEIARMTFDPHSFAEVMDMLDRRMNDKGKNWRHVFKALTVLDYCLHSGSENTIKWAKDNIYIIKTLREFNYISDDGKDQGSNVRIKARDITELLQDDERLRSERKNHTHMHGRLGFKHDNSYNTSSNTLHKKSPYKKSSPALEISDDDKELQYAIEESKLQSENDKRRSILKAKQEEEELALALQLSKEEEQLRQMALLQKQRGDLLFEKNYQQLQQTSNFFDNQVFSPIQQQHDVDYIQNIYLNAPNTFQSQQNSNMQNIGYYQPLQNYSQLNCQQIGYPQIQQTMQTNNPYSSLIDTQLSQQNFPLDNFYTNCSQDQFKSLRMKSNNPFVQITNSSNYKDNFNTADTSLDLYKNQQNEPIQMNQNTQNLFSERPDALYQAKLSSLLQSGNPGIDTFGNVGDLRIPSQHTVGESVNSYGIRIKTEPTGINSFYNQKMKSQTNSQLNVQTNSQTNLQTNLQMNPQINQVNLQTNQVNTQVNPQISFNRQPIMSAPTGVGFTNFPSEQKNIRYPSMDYSTPLATPGINSYSSYLQPHTSQSQNNPPSASLIEF</sequence>
<dbReference type="FunFam" id="1.25.40.90:FF:000006">
    <property type="entry name" value="Clathrin interactor 1"/>
    <property type="match status" value="1"/>
</dbReference>
<feature type="compositionally biased region" description="Basic residues" evidence="7">
    <location>
        <begin position="146"/>
        <end position="155"/>
    </location>
</feature>
<evidence type="ECO:0000256" key="1">
    <source>
        <dbReference type="ARBA" id="ARBA00004170"/>
    </source>
</evidence>
<dbReference type="RefSeq" id="XP_018228817.1">
    <property type="nucleotide sequence ID" value="XM_018374937.1"/>
</dbReference>
<evidence type="ECO:0000256" key="7">
    <source>
        <dbReference type="SAM" id="MobiDB-lite"/>
    </source>
</evidence>
<evidence type="ECO:0000256" key="6">
    <source>
        <dbReference type="ARBA" id="ARBA00023121"/>
    </source>
</evidence>